<evidence type="ECO:0000256" key="4">
    <source>
        <dbReference type="ARBA" id="ARBA00022475"/>
    </source>
</evidence>
<accession>A0A1I3M6F4</accession>
<dbReference type="GO" id="GO:0005886">
    <property type="term" value="C:plasma membrane"/>
    <property type="evidence" value="ECO:0007669"/>
    <property type="project" value="UniProtKB-SubCell"/>
</dbReference>
<dbReference type="PANTHER" id="PTHR34702:SF1">
    <property type="entry name" value="NA(+)_H(+) ANTIPORTER SUBUNIT F"/>
    <property type="match status" value="1"/>
</dbReference>
<keyword evidence="3 8" id="KW-0813">Transport</keyword>
<dbReference type="OrthoDB" id="9799958at2"/>
<dbReference type="InterPro" id="IPR007208">
    <property type="entry name" value="MrpF/PhaF-like"/>
</dbReference>
<feature type="transmembrane region" description="Helical" evidence="9">
    <location>
        <begin position="6"/>
        <end position="24"/>
    </location>
</feature>
<keyword evidence="8" id="KW-0406">Ion transport</keyword>
<dbReference type="NCBIfam" id="NF009243">
    <property type="entry name" value="PRK12599.1-2"/>
    <property type="match status" value="1"/>
</dbReference>
<dbReference type="GO" id="GO:0015385">
    <property type="term" value="F:sodium:proton antiporter activity"/>
    <property type="evidence" value="ECO:0007669"/>
    <property type="project" value="TreeGrafter"/>
</dbReference>
<evidence type="ECO:0000256" key="3">
    <source>
        <dbReference type="ARBA" id="ARBA00022448"/>
    </source>
</evidence>
<reference evidence="11" key="1">
    <citation type="submission" date="2016-10" db="EMBL/GenBank/DDBJ databases">
        <authorList>
            <person name="Varghese N."/>
            <person name="Submissions S."/>
        </authorList>
    </citation>
    <scope>NUCLEOTIDE SEQUENCE [LARGE SCALE GENOMIC DNA]</scope>
    <source>
        <strain evidence="11">DSM 26542</strain>
    </source>
</reference>
<evidence type="ECO:0000256" key="7">
    <source>
        <dbReference type="ARBA" id="ARBA00023136"/>
    </source>
</evidence>
<dbReference type="Pfam" id="PF04066">
    <property type="entry name" value="MrpF_PhaF"/>
    <property type="match status" value="1"/>
</dbReference>
<feature type="transmembrane region" description="Helical" evidence="9">
    <location>
        <begin position="62"/>
        <end position="84"/>
    </location>
</feature>
<dbReference type="PANTHER" id="PTHR34702">
    <property type="entry name" value="NA(+)/H(+) ANTIPORTER SUBUNIT F1"/>
    <property type="match status" value="1"/>
</dbReference>
<evidence type="ECO:0000313" key="11">
    <source>
        <dbReference type="Proteomes" id="UP000243887"/>
    </source>
</evidence>
<dbReference type="RefSeq" id="WP_090677836.1">
    <property type="nucleotide sequence ID" value="NZ_FORU01000002.1"/>
</dbReference>
<dbReference type="PIRSF" id="PIRSF028784">
    <property type="entry name" value="MrpF"/>
    <property type="match status" value="1"/>
</dbReference>
<evidence type="ECO:0000256" key="1">
    <source>
        <dbReference type="ARBA" id="ARBA00004651"/>
    </source>
</evidence>
<dbReference type="EMBL" id="FORU01000002">
    <property type="protein sequence ID" value="SFI92528.1"/>
    <property type="molecule type" value="Genomic_DNA"/>
</dbReference>
<gene>
    <name evidence="10" type="ORF">SAMN04487893_10252</name>
</gene>
<comment type="subcellular location">
    <subcellularLocation>
        <location evidence="1 8">Cell membrane</location>
        <topology evidence="1 8">Multi-pass membrane protein</topology>
    </subcellularLocation>
</comment>
<protein>
    <submittedName>
        <fullName evidence="10">Multisubunit sodium/proton antiporter, MrpF subunit</fullName>
    </submittedName>
</protein>
<proteinExistence type="inferred from homology"/>
<feature type="transmembrane region" description="Helical" evidence="9">
    <location>
        <begin position="36"/>
        <end position="56"/>
    </location>
</feature>
<keyword evidence="4 8" id="KW-1003">Cell membrane</keyword>
<evidence type="ECO:0000256" key="5">
    <source>
        <dbReference type="ARBA" id="ARBA00022692"/>
    </source>
</evidence>
<keyword evidence="5 9" id="KW-0812">Transmembrane</keyword>
<evidence type="ECO:0000256" key="6">
    <source>
        <dbReference type="ARBA" id="ARBA00022989"/>
    </source>
</evidence>
<organism evidence="10 11">
    <name type="scientific">Myroides guanonis</name>
    <dbReference type="NCBI Taxonomy" id="1150112"/>
    <lineage>
        <taxon>Bacteria</taxon>
        <taxon>Pseudomonadati</taxon>
        <taxon>Bacteroidota</taxon>
        <taxon>Flavobacteriia</taxon>
        <taxon>Flavobacteriales</taxon>
        <taxon>Flavobacteriaceae</taxon>
        <taxon>Myroides</taxon>
    </lineage>
</organism>
<evidence type="ECO:0000256" key="2">
    <source>
        <dbReference type="ARBA" id="ARBA00009212"/>
    </source>
</evidence>
<name>A0A1I3M6F4_9FLAO</name>
<dbReference type="Proteomes" id="UP000243887">
    <property type="component" value="Unassembled WGS sequence"/>
</dbReference>
<evidence type="ECO:0000256" key="8">
    <source>
        <dbReference type="PIRNR" id="PIRNR028784"/>
    </source>
</evidence>
<keyword evidence="7 8" id="KW-0472">Membrane</keyword>
<evidence type="ECO:0000313" key="10">
    <source>
        <dbReference type="EMBL" id="SFI92528.1"/>
    </source>
</evidence>
<dbReference type="AlphaFoldDB" id="A0A1I3M6F4"/>
<sequence>MTVESYLITFVMPIICLSLIFIFLRFLKGPAVVDRVVALDLLITVGVGFIGLFSLIANNAIFLDVAMILALIAFLSTVAFSFYLDKRDKDD</sequence>
<keyword evidence="11" id="KW-1185">Reference proteome</keyword>
<evidence type="ECO:0000256" key="9">
    <source>
        <dbReference type="SAM" id="Phobius"/>
    </source>
</evidence>
<dbReference type="STRING" id="1150112.SAMN04487893_10252"/>
<comment type="similarity">
    <text evidence="2 8">Belongs to the CPA3 antiporters (TC 2.A.63) subunit F family.</text>
</comment>
<keyword evidence="6 9" id="KW-1133">Transmembrane helix</keyword>
<keyword evidence="8" id="KW-0050">Antiport</keyword>